<reference evidence="1" key="2">
    <citation type="journal article" date="2015" name="Fish Shellfish Immunol.">
        <title>Early steps in the European eel (Anguilla anguilla)-Vibrio vulnificus interaction in the gills: Role of the RtxA13 toxin.</title>
        <authorList>
            <person name="Callol A."/>
            <person name="Pajuelo D."/>
            <person name="Ebbesson L."/>
            <person name="Teles M."/>
            <person name="MacKenzie S."/>
            <person name="Amaro C."/>
        </authorList>
    </citation>
    <scope>NUCLEOTIDE SEQUENCE</scope>
</reference>
<dbReference type="AlphaFoldDB" id="A0A0E9SNM3"/>
<accession>A0A0E9SNM3</accession>
<dbReference type="EMBL" id="GBXM01066449">
    <property type="protein sequence ID" value="JAH42128.1"/>
    <property type="molecule type" value="Transcribed_RNA"/>
</dbReference>
<name>A0A0E9SNM3_ANGAN</name>
<protein>
    <submittedName>
        <fullName evidence="1">Uncharacterized protein</fullName>
    </submittedName>
</protein>
<reference evidence="1" key="1">
    <citation type="submission" date="2014-11" db="EMBL/GenBank/DDBJ databases">
        <authorList>
            <person name="Amaro Gonzalez C."/>
        </authorList>
    </citation>
    <scope>NUCLEOTIDE SEQUENCE</scope>
</reference>
<sequence length="72" mass="8772">MCCCLSHADWIDYFTLTFFHLPFFTFEFFQVYSIGEYFQEICSDKILFVFLSEEVFSQCTKRNKAYPAEREY</sequence>
<proteinExistence type="predicted"/>
<evidence type="ECO:0000313" key="1">
    <source>
        <dbReference type="EMBL" id="JAH42128.1"/>
    </source>
</evidence>
<organism evidence="1">
    <name type="scientific">Anguilla anguilla</name>
    <name type="common">European freshwater eel</name>
    <name type="synonym">Muraena anguilla</name>
    <dbReference type="NCBI Taxonomy" id="7936"/>
    <lineage>
        <taxon>Eukaryota</taxon>
        <taxon>Metazoa</taxon>
        <taxon>Chordata</taxon>
        <taxon>Craniata</taxon>
        <taxon>Vertebrata</taxon>
        <taxon>Euteleostomi</taxon>
        <taxon>Actinopterygii</taxon>
        <taxon>Neopterygii</taxon>
        <taxon>Teleostei</taxon>
        <taxon>Anguilliformes</taxon>
        <taxon>Anguillidae</taxon>
        <taxon>Anguilla</taxon>
    </lineage>
</organism>